<keyword evidence="3 5" id="KW-1133">Transmembrane helix</keyword>
<dbReference type="PROSITE" id="PS50850">
    <property type="entry name" value="MFS"/>
    <property type="match status" value="1"/>
</dbReference>
<sequence length="406" mass="40899">MTRRRRLLVGIAFLTMIADGLDITIPGFVYPQIVEEWGTSLGAVTATVTIGVLAMALGGAVAGPIADRHGRRPATLAGVVLFGLATAGMGLAGSIEVFTALRIVACVGLGATMPVVLAVVADAVPRARRAQLVTLTFAGVSVGTIVGGFLAAALVPAFGWQVLLLVCGLTPLLLVPGLAALVEEPEATRTADAPGGAVGVVLSRQLIVTTLLVWLCFFIGIGVVFLILNYLPLMVRGSGLGAGEAGVLIAVFGWGGLVGQLLVAFALRRFDRFRVLALLWAGGTVGLWVIAALSPGFPGLVVLLFVLGLALPGANGALQAIGALAYPPHARATGMGWTSAVGRLGTLASGLLGGLVVGAGWTLGAIFLALGVPLLAGACAAFGLRAETRRRGDTDAATPAPAGAAS</sequence>
<dbReference type="Proteomes" id="UP001499967">
    <property type="component" value="Unassembled WGS sequence"/>
</dbReference>
<keyword evidence="8" id="KW-1185">Reference proteome</keyword>
<dbReference type="PANTHER" id="PTHR23508">
    <property type="entry name" value="CARBOXYLIC ACID TRANSPORTER PROTEIN HOMOLOG"/>
    <property type="match status" value="1"/>
</dbReference>
<feature type="transmembrane region" description="Helical" evidence="5">
    <location>
        <begin position="132"/>
        <end position="154"/>
    </location>
</feature>
<evidence type="ECO:0000313" key="8">
    <source>
        <dbReference type="Proteomes" id="UP001499967"/>
    </source>
</evidence>
<evidence type="ECO:0000256" key="5">
    <source>
        <dbReference type="SAM" id="Phobius"/>
    </source>
</evidence>
<feature type="transmembrane region" description="Helical" evidence="5">
    <location>
        <begin position="300"/>
        <end position="325"/>
    </location>
</feature>
<name>A0ABP3YLY5_9PSEU</name>
<reference evidence="8" key="1">
    <citation type="journal article" date="2019" name="Int. J. Syst. Evol. Microbiol.">
        <title>The Global Catalogue of Microorganisms (GCM) 10K type strain sequencing project: providing services to taxonomists for standard genome sequencing and annotation.</title>
        <authorList>
            <consortium name="The Broad Institute Genomics Platform"/>
            <consortium name="The Broad Institute Genome Sequencing Center for Infectious Disease"/>
            <person name="Wu L."/>
            <person name="Ma J."/>
        </authorList>
    </citation>
    <scope>NUCLEOTIDE SEQUENCE [LARGE SCALE GENOMIC DNA]</scope>
    <source>
        <strain evidence="8">JCM 11117</strain>
    </source>
</reference>
<dbReference type="InterPro" id="IPR036259">
    <property type="entry name" value="MFS_trans_sf"/>
</dbReference>
<comment type="subcellular location">
    <subcellularLocation>
        <location evidence="1">Cell membrane</location>
        <topology evidence="1">Multi-pass membrane protein</topology>
    </subcellularLocation>
</comment>
<evidence type="ECO:0000313" key="7">
    <source>
        <dbReference type="EMBL" id="GAA0895940.1"/>
    </source>
</evidence>
<feature type="transmembrane region" description="Helical" evidence="5">
    <location>
        <begin position="101"/>
        <end position="120"/>
    </location>
</feature>
<dbReference type="Pfam" id="PF07690">
    <property type="entry name" value="MFS_1"/>
    <property type="match status" value="1"/>
</dbReference>
<evidence type="ECO:0000259" key="6">
    <source>
        <dbReference type="PROSITE" id="PS50850"/>
    </source>
</evidence>
<dbReference type="EMBL" id="BAAAHP010000164">
    <property type="protein sequence ID" value="GAA0895940.1"/>
    <property type="molecule type" value="Genomic_DNA"/>
</dbReference>
<dbReference type="SUPFAM" id="SSF103473">
    <property type="entry name" value="MFS general substrate transporter"/>
    <property type="match status" value="1"/>
</dbReference>
<comment type="caution">
    <text evidence="7">The sequence shown here is derived from an EMBL/GenBank/DDBJ whole genome shotgun (WGS) entry which is preliminary data.</text>
</comment>
<feature type="transmembrane region" description="Helical" evidence="5">
    <location>
        <begin position="74"/>
        <end position="95"/>
    </location>
</feature>
<feature type="transmembrane region" description="Helical" evidence="5">
    <location>
        <begin position="245"/>
        <end position="267"/>
    </location>
</feature>
<evidence type="ECO:0000256" key="3">
    <source>
        <dbReference type="ARBA" id="ARBA00022989"/>
    </source>
</evidence>
<dbReference type="Gene3D" id="1.20.1250.20">
    <property type="entry name" value="MFS general substrate transporter like domains"/>
    <property type="match status" value="2"/>
</dbReference>
<keyword evidence="4 5" id="KW-0472">Membrane</keyword>
<accession>A0ABP3YLY5</accession>
<feature type="transmembrane region" description="Helical" evidence="5">
    <location>
        <begin position="363"/>
        <end position="384"/>
    </location>
</feature>
<feature type="transmembrane region" description="Helical" evidence="5">
    <location>
        <begin position="211"/>
        <end position="233"/>
    </location>
</feature>
<organism evidence="7 8">
    <name type="scientific">Pseudonocardia zijingensis</name>
    <dbReference type="NCBI Taxonomy" id="153376"/>
    <lineage>
        <taxon>Bacteria</taxon>
        <taxon>Bacillati</taxon>
        <taxon>Actinomycetota</taxon>
        <taxon>Actinomycetes</taxon>
        <taxon>Pseudonocardiales</taxon>
        <taxon>Pseudonocardiaceae</taxon>
        <taxon>Pseudonocardia</taxon>
    </lineage>
</organism>
<feature type="domain" description="Major facilitator superfamily (MFS) profile" evidence="6">
    <location>
        <begin position="8"/>
        <end position="389"/>
    </location>
</feature>
<dbReference type="InterPro" id="IPR011701">
    <property type="entry name" value="MFS"/>
</dbReference>
<keyword evidence="2 5" id="KW-0812">Transmembrane</keyword>
<evidence type="ECO:0000256" key="4">
    <source>
        <dbReference type="ARBA" id="ARBA00023136"/>
    </source>
</evidence>
<feature type="transmembrane region" description="Helical" evidence="5">
    <location>
        <begin position="160"/>
        <end position="182"/>
    </location>
</feature>
<feature type="transmembrane region" description="Helical" evidence="5">
    <location>
        <begin position="274"/>
        <end position="294"/>
    </location>
</feature>
<gene>
    <name evidence="7" type="ORF">GCM10009559_53340</name>
</gene>
<dbReference type="RefSeq" id="WP_343944335.1">
    <property type="nucleotide sequence ID" value="NZ_BAAAHP010000164.1"/>
</dbReference>
<dbReference type="InterPro" id="IPR020846">
    <property type="entry name" value="MFS_dom"/>
</dbReference>
<feature type="transmembrane region" description="Helical" evidence="5">
    <location>
        <begin position="337"/>
        <end position="357"/>
    </location>
</feature>
<dbReference type="PANTHER" id="PTHR23508:SF10">
    <property type="entry name" value="CARBOXYLIC ACID TRANSPORTER PROTEIN HOMOLOG"/>
    <property type="match status" value="1"/>
</dbReference>
<feature type="transmembrane region" description="Helical" evidence="5">
    <location>
        <begin position="44"/>
        <end position="62"/>
    </location>
</feature>
<protein>
    <submittedName>
        <fullName evidence="7">Aromatic acid/H+ symport family MFS transporter</fullName>
    </submittedName>
</protein>
<evidence type="ECO:0000256" key="2">
    <source>
        <dbReference type="ARBA" id="ARBA00022692"/>
    </source>
</evidence>
<evidence type="ECO:0000256" key="1">
    <source>
        <dbReference type="ARBA" id="ARBA00004651"/>
    </source>
</evidence>
<proteinExistence type="predicted"/>